<sequence length="228" mass="26241">MSLTTTQHDILVKYLKDVGIGHQEPFEEFYDHIATAIENDRPEELSEYLIEVIQLSFGGVKGIKRIVLSQRKARSKMIWKRMKEIFLSLFGWPAIGIVMVSFILVQTSFIQLGTKFTILITVGLGLILPYIIIAYGTISFYQDCRNKNKGYRNSDLNSSLWLFIHLPFTFINIFGNFLIPVLVGREAFKIFATENLWFNTSLCAIALLYGFTCLKLMKEQFIFKLEVA</sequence>
<feature type="transmembrane region" description="Helical" evidence="1">
    <location>
        <begin position="196"/>
        <end position="214"/>
    </location>
</feature>
<feature type="transmembrane region" description="Helical" evidence="1">
    <location>
        <begin position="85"/>
        <end position="104"/>
    </location>
</feature>
<evidence type="ECO:0000256" key="1">
    <source>
        <dbReference type="SAM" id="Phobius"/>
    </source>
</evidence>
<accession>A0A0L8AH09</accession>
<keyword evidence="1" id="KW-0812">Transmembrane</keyword>
<dbReference type="EMBL" id="JSVA01000026">
    <property type="protein sequence ID" value="KOF01435.1"/>
    <property type="molecule type" value="Genomic_DNA"/>
</dbReference>
<protein>
    <submittedName>
        <fullName evidence="2">Uncharacterized protein</fullName>
    </submittedName>
</protein>
<keyword evidence="3" id="KW-1185">Reference proteome</keyword>
<organism evidence="2 3">
    <name type="scientific">Roseivirga seohaensis subsp. aquiponti</name>
    <dbReference type="NCBI Taxonomy" id="1566026"/>
    <lineage>
        <taxon>Bacteria</taxon>
        <taxon>Pseudomonadati</taxon>
        <taxon>Bacteroidota</taxon>
        <taxon>Cytophagia</taxon>
        <taxon>Cytophagales</taxon>
        <taxon>Roseivirgaceae</taxon>
        <taxon>Roseivirga</taxon>
    </lineage>
</organism>
<dbReference type="RefSeq" id="WP_053225052.1">
    <property type="nucleotide sequence ID" value="NZ_JSVA01000026.1"/>
</dbReference>
<dbReference type="AlphaFoldDB" id="A0A0L8AH09"/>
<keyword evidence="1" id="KW-0472">Membrane</keyword>
<dbReference type="Proteomes" id="UP000036908">
    <property type="component" value="Unassembled WGS sequence"/>
</dbReference>
<evidence type="ECO:0000313" key="3">
    <source>
        <dbReference type="Proteomes" id="UP000036908"/>
    </source>
</evidence>
<gene>
    <name evidence="2" type="ORF">OB69_17485</name>
</gene>
<comment type="caution">
    <text evidence="2">The sequence shown here is derived from an EMBL/GenBank/DDBJ whole genome shotgun (WGS) entry which is preliminary data.</text>
</comment>
<feature type="transmembrane region" description="Helical" evidence="1">
    <location>
        <begin position="116"/>
        <end position="138"/>
    </location>
</feature>
<proteinExistence type="predicted"/>
<keyword evidence="1" id="KW-1133">Transmembrane helix</keyword>
<evidence type="ECO:0000313" key="2">
    <source>
        <dbReference type="EMBL" id="KOF01435.1"/>
    </source>
</evidence>
<reference evidence="3" key="1">
    <citation type="submission" date="2014-11" db="EMBL/GenBank/DDBJ databases">
        <title>Genome sequencing of Roseivirga sp. D-25.</title>
        <authorList>
            <person name="Selvaratnam C."/>
            <person name="Thevarajoo S."/>
            <person name="Goh K.M."/>
            <person name="Eee R."/>
            <person name="Chan K.-G."/>
            <person name="Chong C.S."/>
        </authorList>
    </citation>
    <scope>NUCLEOTIDE SEQUENCE [LARGE SCALE GENOMIC DNA]</scope>
    <source>
        <strain evidence="3">D-25</strain>
    </source>
</reference>
<dbReference type="PATRIC" id="fig|1566026.4.peg.1941"/>
<feature type="transmembrane region" description="Helical" evidence="1">
    <location>
        <begin position="159"/>
        <end position="184"/>
    </location>
</feature>
<name>A0A0L8AH09_9BACT</name>
<dbReference type="OrthoDB" id="949461at2"/>